<sequence length="92" mass="10149">SVSSIENTQIIIKEKLAQSLKALQKRYVTSDAVVTSEDGDANLLCCALEAIFIHGIKSKYIRSEAGGRSRKGDRGALPQPFFWSLLKSVTHR</sequence>
<organism evidence="2 3">
    <name type="scientific">Lates calcarifer</name>
    <name type="common">Barramundi</name>
    <name type="synonym">Holocentrus calcarifer</name>
    <dbReference type="NCBI Taxonomy" id="8187"/>
    <lineage>
        <taxon>Eukaryota</taxon>
        <taxon>Metazoa</taxon>
        <taxon>Chordata</taxon>
        <taxon>Craniata</taxon>
        <taxon>Vertebrata</taxon>
        <taxon>Euteleostomi</taxon>
        <taxon>Actinopterygii</taxon>
        <taxon>Neopterygii</taxon>
        <taxon>Teleostei</taxon>
        <taxon>Neoteleostei</taxon>
        <taxon>Acanthomorphata</taxon>
        <taxon>Carangaria</taxon>
        <taxon>Carangaria incertae sedis</taxon>
        <taxon>Centropomidae</taxon>
        <taxon>Lates</taxon>
    </lineage>
</organism>
<accession>A0A4W6BIP9</accession>
<dbReference type="Pfam" id="PF02759">
    <property type="entry name" value="RUN"/>
    <property type="match status" value="1"/>
</dbReference>
<reference evidence="3" key="1">
    <citation type="submission" date="2015-09" db="EMBL/GenBank/DDBJ databases">
        <authorList>
            <person name="Sai Rama Sridatta P."/>
        </authorList>
    </citation>
    <scope>NUCLEOTIDE SEQUENCE [LARGE SCALE GENOMIC DNA]</scope>
</reference>
<evidence type="ECO:0000313" key="3">
    <source>
        <dbReference type="Proteomes" id="UP000314980"/>
    </source>
</evidence>
<dbReference type="AlphaFoldDB" id="A0A4W6BIP9"/>
<reference evidence="2" key="2">
    <citation type="submission" date="2025-08" db="UniProtKB">
        <authorList>
            <consortium name="Ensembl"/>
        </authorList>
    </citation>
    <scope>IDENTIFICATION</scope>
</reference>
<dbReference type="InParanoid" id="A0A4W6BIP9"/>
<proteinExistence type="predicted"/>
<dbReference type="PROSITE" id="PS50826">
    <property type="entry name" value="RUN"/>
    <property type="match status" value="1"/>
</dbReference>
<name>A0A4W6BIP9_LATCA</name>
<feature type="domain" description="RUN" evidence="1">
    <location>
        <begin position="35"/>
        <end position="92"/>
    </location>
</feature>
<keyword evidence="3" id="KW-1185">Reference proteome</keyword>
<evidence type="ECO:0000259" key="1">
    <source>
        <dbReference type="PROSITE" id="PS50826"/>
    </source>
</evidence>
<reference evidence="2" key="3">
    <citation type="submission" date="2025-09" db="UniProtKB">
        <authorList>
            <consortium name="Ensembl"/>
        </authorList>
    </citation>
    <scope>IDENTIFICATION</scope>
</reference>
<dbReference type="InterPro" id="IPR004012">
    <property type="entry name" value="Run_dom"/>
</dbReference>
<protein>
    <recommendedName>
        <fullName evidence="1">RUN domain-containing protein</fullName>
    </recommendedName>
</protein>
<dbReference type="Proteomes" id="UP000314980">
    <property type="component" value="Unassembled WGS sequence"/>
</dbReference>
<evidence type="ECO:0000313" key="2">
    <source>
        <dbReference type="Ensembl" id="ENSLCAP00010000206.1"/>
    </source>
</evidence>
<dbReference type="Ensembl" id="ENSLCAT00010000224.1">
    <property type="protein sequence ID" value="ENSLCAP00010000206.1"/>
    <property type="gene ID" value="ENSLCAG00010000135.1"/>
</dbReference>
<dbReference type="SUPFAM" id="SSF140741">
    <property type="entry name" value="RUN domain-like"/>
    <property type="match status" value="1"/>
</dbReference>
<dbReference type="Gene3D" id="1.20.58.900">
    <property type="match status" value="1"/>
</dbReference>
<dbReference type="InterPro" id="IPR037213">
    <property type="entry name" value="Run_dom_sf"/>
</dbReference>
<dbReference type="STRING" id="8187.ENSLCAP00010000206"/>
<dbReference type="GeneTree" id="ENSGT00940000155111"/>